<keyword evidence="2" id="KW-0677">Repeat</keyword>
<feature type="region of interest" description="Disordered" evidence="3">
    <location>
        <begin position="386"/>
        <end position="413"/>
    </location>
</feature>
<keyword evidence="7" id="KW-1185">Reference proteome</keyword>
<evidence type="ECO:0000256" key="1">
    <source>
        <dbReference type="ARBA" id="ARBA00022441"/>
    </source>
</evidence>
<dbReference type="AlphaFoldDB" id="A0A9N9BCI5"/>
<dbReference type="Pfam" id="PF01344">
    <property type="entry name" value="Kelch_1"/>
    <property type="match status" value="1"/>
</dbReference>
<proteinExistence type="predicted"/>
<feature type="compositionally biased region" description="Basic and acidic residues" evidence="3">
    <location>
        <begin position="398"/>
        <end position="413"/>
    </location>
</feature>
<protein>
    <submittedName>
        <fullName evidence="6">13670_t:CDS:1</fullName>
    </submittedName>
</protein>
<dbReference type="PANTHER" id="PTHR46093:SF18">
    <property type="entry name" value="FIBRONECTIN TYPE-III DOMAIN-CONTAINING PROTEIN"/>
    <property type="match status" value="1"/>
</dbReference>
<feature type="transmembrane region" description="Helical" evidence="4">
    <location>
        <begin position="420"/>
        <end position="447"/>
    </location>
</feature>
<evidence type="ECO:0000313" key="6">
    <source>
        <dbReference type="EMBL" id="CAG8560980.1"/>
    </source>
</evidence>
<keyword evidence="4" id="KW-0812">Transmembrane</keyword>
<evidence type="ECO:0000256" key="3">
    <source>
        <dbReference type="SAM" id="MobiDB-lite"/>
    </source>
</evidence>
<name>A0A9N9BCI5_9GLOM</name>
<feature type="chain" id="PRO_5040342981" evidence="5">
    <location>
        <begin position="25"/>
        <end position="579"/>
    </location>
</feature>
<evidence type="ECO:0000256" key="2">
    <source>
        <dbReference type="ARBA" id="ARBA00022737"/>
    </source>
</evidence>
<comment type="caution">
    <text evidence="6">The sequence shown here is derived from an EMBL/GenBank/DDBJ whole genome shotgun (WGS) entry which is preliminary data.</text>
</comment>
<sequence length="579" mass="64366">MFGCRTSTIRTTLILSFFSIFIHANSQSTNTTKTITPGRYGHCSVTWKNELYVFGGWDNSTDDQGISTTPFFYSTTLPLNVNNDITWTFLDTENALNVGSAACAVTPQGYLLVLGGIVSLSSTNGKVSTQVYDLNQRVWIDWRKVMNSSYPGFGINPKAAFISDNLLLVYAGNTGVNEDQNGSLVQIIYFLNVTTMPWTWSEVRKNQTIDAPISQAIASAKGNAWFLGGYFSDNVGNILGFSQKIWISNQRTQWVSPDLTLPYGISDGAIGVNNDTLFMIGFSETQKYSPVNVFPLNIAKMRFETNISSTQLKSRYGASFVQFPGSDAVLVYGGCATMNLSICDAPLNSIVIFNMTTRTWTTNYNIVINSQSNNFTLPLIEGFDMNTENDENPSNKNDTNKKNGQDNKDDEVVGEPHRTIATWVVVFITCLVTLILCILAFTSIYFCRKRIKSPAWHLDSIIRPSRFSRFSWQRSNNQTTSSASNHGTRPNSSIFWAPSRPSNQFSSGGNVSLTGSTKIYKDSDSTRRNSQLLIVPSLQIDGEKQGPEESKVESSKSDNYTWADGELTSHRRATWDIII</sequence>
<evidence type="ECO:0000256" key="4">
    <source>
        <dbReference type="SAM" id="Phobius"/>
    </source>
</evidence>
<dbReference type="EMBL" id="CAJVPS010002131">
    <property type="protein sequence ID" value="CAG8560980.1"/>
    <property type="molecule type" value="Genomic_DNA"/>
</dbReference>
<dbReference type="PANTHER" id="PTHR46093">
    <property type="entry name" value="ACYL-COA-BINDING DOMAIN-CONTAINING PROTEIN 5"/>
    <property type="match status" value="1"/>
</dbReference>
<evidence type="ECO:0000313" key="7">
    <source>
        <dbReference type="Proteomes" id="UP000789508"/>
    </source>
</evidence>
<accession>A0A9N9BCI5</accession>
<reference evidence="6" key="1">
    <citation type="submission" date="2021-06" db="EMBL/GenBank/DDBJ databases">
        <authorList>
            <person name="Kallberg Y."/>
            <person name="Tangrot J."/>
            <person name="Rosling A."/>
        </authorList>
    </citation>
    <scope>NUCLEOTIDE SEQUENCE</scope>
    <source>
        <strain evidence="6">FL130A</strain>
    </source>
</reference>
<evidence type="ECO:0000256" key="5">
    <source>
        <dbReference type="SAM" id="SignalP"/>
    </source>
</evidence>
<organism evidence="6 7">
    <name type="scientific">Ambispora leptoticha</name>
    <dbReference type="NCBI Taxonomy" id="144679"/>
    <lineage>
        <taxon>Eukaryota</taxon>
        <taxon>Fungi</taxon>
        <taxon>Fungi incertae sedis</taxon>
        <taxon>Mucoromycota</taxon>
        <taxon>Glomeromycotina</taxon>
        <taxon>Glomeromycetes</taxon>
        <taxon>Archaeosporales</taxon>
        <taxon>Ambisporaceae</taxon>
        <taxon>Ambispora</taxon>
    </lineage>
</organism>
<keyword evidence="4" id="KW-1133">Transmembrane helix</keyword>
<dbReference type="InterPro" id="IPR006652">
    <property type="entry name" value="Kelch_1"/>
</dbReference>
<dbReference type="OrthoDB" id="2409526at2759"/>
<dbReference type="InterPro" id="IPR015915">
    <property type="entry name" value="Kelch-typ_b-propeller"/>
</dbReference>
<gene>
    <name evidence="6" type="ORF">ALEPTO_LOCUS6349</name>
</gene>
<feature type="region of interest" description="Disordered" evidence="3">
    <location>
        <begin position="473"/>
        <end position="494"/>
    </location>
</feature>
<keyword evidence="4" id="KW-0472">Membrane</keyword>
<dbReference type="SUPFAM" id="SSF117281">
    <property type="entry name" value="Kelch motif"/>
    <property type="match status" value="1"/>
</dbReference>
<dbReference type="Proteomes" id="UP000789508">
    <property type="component" value="Unassembled WGS sequence"/>
</dbReference>
<dbReference type="Gene3D" id="2.120.10.80">
    <property type="entry name" value="Kelch-type beta propeller"/>
    <property type="match status" value="2"/>
</dbReference>
<feature type="signal peptide" evidence="5">
    <location>
        <begin position="1"/>
        <end position="24"/>
    </location>
</feature>
<keyword evidence="1" id="KW-0880">Kelch repeat</keyword>
<keyword evidence="5" id="KW-0732">Signal</keyword>